<reference evidence="2" key="2">
    <citation type="journal article" date="2023" name="Proc. Natl. Acad. Sci. U.S.A.">
        <title>A global phylogenomic analysis of the shiitake genus Lentinula.</title>
        <authorList>
            <person name="Sierra-Patev S."/>
            <person name="Min B."/>
            <person name="Naranjo-Ortiz M."/>
            <person name="Looney B."/>
            <person name="Konkel Z."/>
            <person name="Slot J.C."/>
            <person name="Sakamoto Y."/>
            <person name="Steenwyk J.L."/>
            <person name="Rokas A."/>
            <person name="Carro J."/>
            <person name="Camarero S."/>
            <person name="Ferreira P."/>
            <person name="Molpeceres G."/>
            <person name="Ruiz-Duenas F.J."/>
            <person name="Serrano A."/>
            <person name="Henrissat B."/>
            <person name="Drula E."/>
            <person name="Hughes K.W."/>
            <person name="Mata J.L."/>
            <person name="Ishikawa N.K."/>
            <person name="Vargas-Isla R."/>
            <person name="Ushijima S."/>
            <person name="Smith C.A."/>
            <person name="Donoghue J."/>
            <person name="Ahrendt S."/>
            <person name="Andreopoulos W."/>
            <person name="He G."/>
            <person name="LaButti K."/>
            <person name="Lipzen A."/>
            <person name="Ng V."/>
            <person name="Riley R."/>
            <person name="Sandor L."/>
            <person name="Barry K."/>
            <person name="Martinez A.T."/>
            <person name="Xiao Y."/>
            <person name="Gibbons J.G."/>
            <person name="Terashima K."/>
            <person name="Grigoriev I.V."/>
            <person name="Hibbett D."/>
        </authorList>
    </citation>
    <scope>NUCLEOTIDE SEQUENCE</scope>
    <source>
        <strain evidence="2">ET3784</strain>
    </source>
</reference>
<evidence type="ECO:0000313" key="3">
    <source>
        <dbReference type="Proteomes" id="UP001176059"/>
    </source>
</evidence>
<dbReference type="EMBL" id="JANVFO010000011">
    <property type="protein sequence ID" value="KAJ3735136.1"/>
    <property type="molecule type" value="Genomic_DNA"/>
</dbReference>
<protein>
    <submittedName>
        <fullName evidence="2">Uncharacterized protein</fullName>
    </submittedName>
</protein>
<keyword evidence="3" id="KW-1185">Reference proteome</keyword>
<sequence>MAPKLTPKIDQILKGENKDMTAIHLDDEFNKFTTALEQFFLIDARYQPAWINFVKKPGKTLTLTEWGIIVPPLLYLHLSSIWKKQRFVPILIRDFNPLVVEPRSQKVTQLCGPFNEKGWVNVINIARKTFLDGQSMSFSDTSHILASLAPHIQVLKSTCALLKNQAFNNVVLNVTLVALHLLILRLELLTFGATWQDFLKQVVQDPQSELNLPDLLSTSLANVITAAHGQGGTNLQETTGPSPPPIPSTTGVIPAGPSPPTIPSTTSVIPDKPETNPEGEGDKENPENDVISVLTELDKPDDEPTDPDKSNDEPMDPEEPDESDKSSSQSKSGSERDKDWNPEDLISFRSRVKLNCFRQA</sequence>
<organism evidence="2 3">
    <name type="scientific">Lentinula guzmanii</name>
    <dbReference type="NCBI Taxonomy" id="2804957"/>
    <lineage>
        <taxon>Eukaryota</taxon>
        <taxon>Fungi</taxon>
        <taxon>Dikarya</taxon>
        <taxon>Basidiomycota</taxon>
        <taxon>Agaricomycotina</taxon>
        <taxon>Agaricomycetes</taxon>
        <taxon>Agaricomycetidae</taxon>
        <taxon>Agaricales</taxon>
        <taxon>Marasmiineae</taxon>
        <taxon>Omphalotaceae</taxon>
        <taxon>Lentinula</taxon>
    </lineage>
</organism>
<proteinExistence type="predicted"/>
<dbReference type="Proteomes" id="UP001176059">
    <property type="component" value="Unassembled WGS sequence"/>
</dbReference>
<dbReference type="AlphaFoldDB" id="A0AA38N2F0"/>
<comment type="caution">
    <text evidence="2">The sequence shown here is derived from an EMBL/GenBank/DDBJ whole genome shotgun (WGS) entry which is preliminary data.</text>
</comment>
<feature type="region of interest" description="Disordered" evidence="1">
    <location>
        <begin position="231"/>
        <end position="350"/>
    </location>
</feature>
<feature type="compositionally biased region" description="Basic and acidic residues" evidence="1">
    <location>
        <begin position="271"/>
        <end position="286"/>
    </location>
</feature>
<reference evidence="2" key="1">
    <citation type="submission" date="2022-08" db="EMBL/GenBank/DDBJ databases">
        <authorList>
            <consortium name="DOE Joint Genome Institute"/>
            <person name="Min B."/>
            <person name="Sierra-Patev S."/>
            <person name="Naranjo-Ortiz M."/>
            <person name="Looney B."/>
            <person name="Konkel Z."/>
            <person name="Slot J.C."/>
            <person name="Sakamoto Y."/>
            <person name="Steenwyk J.L."/>
            <person name="Rokas A."/>
            <person name="Carro J."/>
            <person name="Camarero S."/>
            <person name="Ferreira P."/>
            <person name="Molpeceres G."/>
            <person name="Ruiz-duenas F.J."/>
            <person name="Serrano A."/>
            <person name="Henrissat B."/>
            <person name="Drula E."/>
            <person name="Hughes K.W."/>
            <person name="Mata J.L."/>
            <person name="Ishikawa N.K."/>
            <person name="Vargas-Isla R."/>
            <person name="Ushijima S."/>
            <person name="Smith C.A."/>
            <person name="Ahrendt S."/>
            <person name="Andreopoulos W."/>
            <person name="He G."/>
            <person name="LaButti K."/>
            <person name="Lipzen A."/>
            <person name="Ng V."/>
            <person name="Riley R."/>
            <person name="Sandor L."/>
            <person name="Barry K."/>
            <person name="Martinez A.T."/>
            <person name="Xiao Y."/>
            <person name="Gibbons J.G."/>
            <person name="Terashima K."/>
            <person name="Hibbett D.S."/>
            <person name="Grigoriev I.V."/>
        </authorList>
    </citation>
    <scope>NUCLEOTIDE SEQUENCE</scope>
    <source>
        <strain evidence="2">ET3784</strain>
    </source>
</reference>
<feature type="compositionally biased region" description="Acidic residues" evidence="1">
    <location>
        <begin position="313"/>
        <end position="322"/>
    </location>
</feature>
<evidence type="ECO:0000313" key="2">
    <source>
        <dbReference type="EMBL" id="KAJ3735136.1"/>
    </source>
</evidence>
<gene>
    <name evidence="2" type="ORF">DFJ43DRAFT_1151772</name>
</gene>
<evidence type="ECO:0000256" key="1">
    <source>
        <dbReference type="SAM" id="MobiDB-lite"/>
    </source>
</evidence>
<accession>A0AA38N2F0</accession>
<name>A0AA38N2F0_9AGAR</name>